<organism evidence="1">
    <name type="scientific">Arion vulgaris</name>
    <dbReference type="NCBI Taxonomy" id="1028688"/>
    <lineage>
        <taxon>Eukaryota</taxon>
        <taxon>Metazoa</taxon>
        <taxon>Spiralia</taxon>
        <taxon>Lophotrochozoa</taxon>
        <taxon>Mollusca</taxon>
        <taxon>Gastropoda</taxon>
        <taxon>Heterobranchia</taxon>
        <taxon>Euthyneura</taxon>
        <taxon>Panpulmonata</taxon>
        <taxon>Eupulmonata</taxon>
        <taxon>Stylommatophora</taxon>
        <taxon>Helicina</taxon>
        <taxon>Arionoidea</taxon>
        <taxon>Arionidae</taxon>
        <taxon>Arion</taxon>
    </lineage>
</organism>
<dbReference type="EMBL" id="HACG01008870">
    <property type="protein sequence ID" value="CEK55735.1"/>
    <property type="molecule type" value="Transcribed_RNA"/>
</dbReference>
<protein>
    <submittedName>
        <fullName evidence="1">Uncharacterized protein</fullName>
    </submittedName>
</protein>
<name>A0A0B6YJM3_9EUPU</name>
<dbReference type="AlphaFoldDB" id="A0A0B6YJM3"/>
<sequence length="80" mass="9226">MVDILCMVVKWLTDCICVMVDRALDVESDHMSPLFQKLDEIDLPLMYLYIIIHSDSLTICALLEVSFTFEIYCLHIACLP</sequence>
<proteinExistence type="predicted"/>
<feature type="non-terminal residue" evidence="1">
    <location>
        <position position="80"/>
    </location>
</feature>
<evidence type="ECO:0000313" key="1">
    <source>
        <dbReference type="EMBL" id="CEK55735.1"/>
    </source>
</evidence>
<gene>
    <name evidence="1" type="primary">ORF25901</name>
</gene>
<reference evidence="1" key="1">
    <citation type="submission" date="2014-12" db="EMBL/GenBank/DDBJ databases">
        <title>Insight into the proteome of Arion vulgaris.</title>
        <authorList>
            <person name="Aradska J."/>
            <person name="Bulat T."/>
            <person name="Smidak R."/>
            <person name="Sarate P."/>
            <person name="Gangsoo J."/>
            <person name="Sialana F."/>
            <person name="Bilban M."/>
            <person name="Lubec G."/>
        </authorList>
    </citation>
    <scope>NUCLEOTIDE SEQUENCE</scope>
    <source>
        <tissue evidence="1">Skin</tissue>
    </source>
</reference>
<accession>A0A0B6YJM3</accession>